<name>A0A1J1I226_9DIPT</name>
<organism evidence="1 2">
    <name type="scientific">Clunio marinus</name>
    <dbReference type="NCBI Taxonomy" id="568069"/>
    <lineage>
        <taxon>Eukaryota</taxon>
        <taxon>Metazoa</taxon>
        <taxon>Ecdysozoa</taxon>
        <taxon>Arthropoda</taxon>
        <taxon>Hexapoda</taxon>
        <taxon>Insecta</taxon>
        <taxon>Pterygota</taxon>
        <taxon>Neoptera</taxon>
        <taxon>Endopterygota</taxon>
        <taxon>Diptera</taxon>
        <taxon>Nematocera</taxon>
        <taxon>Chironomoidea</taxon>
        <taxon>Chironomidae</taxon>
        <taxon>Clunio</taxon>
    </lineage>
</organism>
<accession>A0A1J1I226</accession>
<sequence>MRNMSFEKCAFYDFSIALRTVSHEISKVTISVAVGKRTRILLISNDLQISMNFPNSELIIIVDGLLQGLFDLDVIAIAITNEKCSKFKCHEFLGAGSSKAFRIQNIPNKFAKIHHLLRKLLNL</sequence>
<dbReference type="Proteomes" id="UP000183832">
    <property type="component" value="Unassembled WGS sequence"/>
</dbReference>
<dbReference type="EMBL" id="CVRI01000027">
    <property type="protein sequence ID" value="CRK92425.1"/>
    <property type="molecule type" value="Genomic_DNA"/>
</dbReference>
<evidence type="ECO:0000313" key="2">
    <source>
        <dbReference type="Proteomes" id="UP000183832"/>
    </source>
</evidence>
<evidence type="ECO:0000313" key="1">
    <source>
        <dbReference type="EMBL" id="CRK92425.1"/>
    </source>
</evidence>
<gene>
    <name evidence="1" type="ORF">CLUMA_CG005983</name>
</gene>
<reference evidence="1 2" key="1">
    <citation type="submission" date="2015-04" db="EMBL/GenBank/DDBJ databases">
        <authorList>
            <person name="Syromyatnikov M.Y."/>
            <person name="Popov V.N."/>
        </authorList>
    </citation>
    <scope>NUCLEOTIDE SEQUENCE [LARGE SCALE GENOMIC DNA]</scope>
</reference>
<proteinExistence type="predicted"/>
<protein>
    <submittedName>
        <fullName evidence="1">CLUMA_CG005983, isoform A</fullName>
    </submittedName>
</protein>
<keyword evidence="2" id="KW-1185">Reference proteome</keyword>
<dbReference type="AlphaFoldDB" id="A0A1J1I226"/>